<dbReference type="GO" id="GO:0031505">
    <property type="term" value="P:fungal-type cell wall organization"/>
    <property type="evidence" value="ECO:0007669"/>
    <property type="project" value="TreeGrafter"/>
</dbReference>
<evidence type="ECO:0000256" key="5">
    <source>
        <dbReference type="SAM" id="Phobius"/>
    </source>
</evidence>
<dbReference type="PROSITE" id="PS51762">
    <property type="entry name" value="GH16_2"/>
    <property type="match status" value="1"/>
</dbReference>
<evidence type="ECO:0000256" key="2">
    <source>
        <dbReference type="ARBA" id="ARBA00022801"/>
    </source>
</evidence>
<reference evidence="7 8" key="3">
    <citation type="journal article" date="2015" name="Genome Announc.">
        <title>Draft Genome Sequence of the Archiascomycetous Yeast Saitoella complicata.</title>
        <authorList>
            <person name="Yamauchi K."/>
            <person name="Kondo S."/>
            <person name="Hamamoto M."/>
            <person name="Takahashi Y."/>
            <person name="Ogura Y."/>
            <person name="Hayashi T."/>
            <person name="Nishida H."/>
        </authorList>
    </citation>
    <scope>NUCLEOTIDE SEQUENCE [LARGE SCALE GENOMIC DNA]</scope>
    <source>
        <strain evidence="7 8">NRRL Y-17804</strain>
    </source>
</reference>
<evidence type="ECO:0000256" key="3">
    <source>
        <dbReference type="ARBA" id="ARBA00023295"/>
    </source>
</evidence>
<keyword evidence="1" id="KW-0732">Signal</keyword>
<dbReference type="InterPro" id="IPR013320">
    <property type="entry name" value="ConA-like_dom_sf"/>
</dbReference>
<dbReference type="InterPro" id="IPR000757">
    <property type="entry name" value="Beta-glucanase-like"/>
</dbReference>
<keyword evidence="5" id="KW-0472">Membrane</keyword>
<sequence>MDAAGRNLPVLLYGVAILSYPGPVLEAPLGIVNPPRHQAAFPSPDQTSQSLFNPPDLPLPFPFLLDDAMVRLAVLVPALLSVAGFASAAITCSEDSPCPESAPCCSQYGQCGIGAYCLGGCDPRFSYEPGACLPAPVCKSETYTFTSTDNIASSGDYLGDPDTYDWTVSGTPLIYDDSILLTMPANSGGTVLAATRYVWYGKVSATLKTSHEQGVVTAFIALSDVKDEIDFEWVGANLTTTQTNYFWQATLDYQNGGNVTNTDTYANWHTYEIDWQEDYITWAVDGVIGRTKFKNETWNATGGFYAFPQTPSRIQLSIWPGGAASNAEGTIAWAGGAINWDSQDIQDYGYYYAMVRNVSIECYDPPSNVTRDGDASYWFNPNGNYLVDDVIISGNATTIQNILDTGLNSTATASASSTASAATDPNTGDTVYAGADSNRGSSNSDSSSTSTAAVSTATATVGTSFSQGTSSKSTSGAAQLFVSGAVLLGAAAMGLVLA</sequence>
<dbReference type="OMA" id="WNATANQ"/>
<evidence type="ECO:0000256" key="4">
    <source>
        <dbReference type="SAM" id="MobiDB-lite"/>
    </source>
</evidence>
<dbReference type="EMBL" id="BACD03000030">
    <property type="protein sequence ID" value="GAO50194.1"/>
    <property type="molecule type" value="Genomic_DNA"/>
</dbReference>
<keyword evidence="8" id="KW-1185">Reference proteome</keyword>
<dbReference type="Pfam" id="PF00722">
    <property type="entry name" value="Glyco_hydro_16"/>
    <property type="match status" value="1"/>
</dbReference>
<dbReference type="Gene3D" id="2.60.120.200">
    <property type="match status" value="1"/>
</dbReference>
<keyword evidence="5" id="KW-0812">Transmembrane</keyword>
<feature type="compositionally biased region" description="Low complexity" evidence="4">
    <location>
        <begin position="433"/>
        <end position="450"/>
    </location>
</feature>
<dbReference type="GO" id="GO:0016757">
    <property type="term" value="F:glycosyltransferase activity"/>
    <property type="evidence" value="ECO:0007669"/>
    <property type="project" value="TreeGrafter"/>
</dbReference>
<dbReference type="SUPFAM" id="SSF49899">
    <property type="entry name" value="Concanavalin A-like lectins/glucanases"/>
    <property type="match status" value="1"/>
</dbReference>
<dbReference type="PANTHER" id="PTHR10963">
    <property type="entry name" value="GLYCOSYL HYDROLASE-RELATED"/>
    <property type="match status" value="1"/>
</dbReference>
<dbReference type="FunFam" id="2.60.120.200:FF:000159">
    <property type="entry name" value="Glycosidase"/>
    <property type="match status" value="1"/>
</dbReference>
<dbReference type="GO" id="GO:0009277">
    <property type="term" value="C:fungal-type cell wall"/>
    <property type="evidence" value="ECO:0007669"/>
    <property type="project" value="UniProtKB-ARBA"/>
</dbReference>
<dbReference type="InterPro" id="IPR050546">
    <property type="entry name" value="Glycosyl_Hydrlase_16"/>
</dbReference>
<evidence type="ECO:0000313" key="7">
    <source>
        <dbReference type="EMBL" id="GAO50194.1"/>
    </source>
</evidence>
<keyword evidence="3" id="KW-0326">Glycosidase</keyword>
<dbReference type="CDD" id="cd06923">
    <property type="entry name" value="ChtBD1_GH16"/>
    <property type="match status" value="1"/>
</dbReference>
<evidence type="ECO:0000259" key="6">
    <source>
        <dbReference type="PROSITE" id="PS51762"/>
    </source>
</evidence>
<organism evidence="7 8">
    <name type="scientific">Saitoella complicata (strain BCRC 22490 / CBS 7301 / JCM 7358 / NBRC 10748 / NRRL Y-17804)</name>
    <dbReference type="NCBI Taxonomy" id="698492"/>
    <lineage>
        <taxon>Eukaryota</taxon>
        <taxon>Fungi</taxon>
        <taxon>Dikarya</taxon>
        <taxon>Ascomycota</taxon>
        <taxon>Taphrinomycotina</taxon>
        <taxon>Taphrinomycotina incertae sedis</taxon>
        <taxon>Saitoella</taxon>
    </lineage>
</organism>
<dbReference type="STRING" id="698492.A0A0E9NK26"/>
<reference evidence="7 8" key="2">
    <citation type="journal article" date="2014" name="J. Gen. Appl. Microbiol.">
        <title>The early diverging ascomycetous budding yeast Saitoella complicata has three histone deacetylases belonging to the Clr6, Hos2, and Rpd3 lineages.</title>
        <authorList>
            <person name="Nishida H."/>
            <person name="Matsumoto T."/>
            <person name="Kondo S."/>
            <person name="Hamamoto M."/>
            <person name="Yoshikawa H."/>
        </authorList>
    </citation>
    <scope>NUCLEOTIDE SEQUENCE [LARGE SCALE GENOMIC DNA]</scope>
    <source>
        <strain evidence="7 8">NRRL Y-17804</strain>
    </source>
</reference>
<dbReference type="AlphaFoldDB" id="A0A0E9NK26"/>
<dbReference type="GO" id="GO:0005975">
    <property type="term" value="P:carbohydrate metabolic process"/>
    <property type="evidence" value="ECO:0007669"/>
    <property type="project" value="InterPro"/>
</dbReference>
<comment type="caution">
    <text evidence="7">The sequence shown here is derived from an EMBL/GenBank/DDBJ whole genome shotgun (WGS) entry which is preliminary data.</text>
</comment>
<evidence type="ECO:0000256" key="1">
    <source>
        <dbReference type="ARBA" id="ARBA00022729"/>
    </source>
</evidence>
<feature type="transmembrane region" description="Helical" evidence="5">
    <location>
        <begin position="476"/>
        <end position="497"/>
    </location>
</feature>
<keyword evidence="2" id="KW-0378">Hydrolase</keyword>
<dbReference type="CDD" id="cd02183">
    <property type="entry name" value="GH16_fungal_CRH1_transglycosylase"/>
    <property type="match status" value="1"/>
</dbReference>
<dbReference type="Proteomes" id="UP000033140">
    <property type="component" value="Unassembled WGS sequence"/>
</dbReference>
<keyword evidence="5" id="KW-1133">Transmembrane helix</keyword>
<accession>A0A0E9NK26</accession>
<feature type="domain" description="GH16" evidence="6">
    <location>
        <begin position="46"/>
        <end position="357"/>
    </location>
</feature>
<proteinExistence type="predicted"/>
<reference evidence="7 8" key="1">
    <citation type="journal article" date="2011" name="J. Gen. Appl. Microbiol.">
        <title>Draft genome sequencing of the enigmatic yeast Saitoella complicata.</title>
        <authorList>
            <person name="Nishida H."/>
            <person name="Hamamoto M."/>
            <person name="Sugiyama J."/>
        </authorList>
    </citation>
    <scope>NUCLEOTIDE SEQUENCE [LARGE SCALE GENOMIC DNA]</scope>
    <source>
        <strain evidence="7 8">NRRL Y-17804</strain>
    </source>
</reference>
<evidence type="ECO:0000313" key="8">
    <source>
        <dbReference type="Proteomes" id="UP000033140"/>
    </source>
</evidence>
<dbReference type="PANTHER" id="PTHR10963:SF22">
    <property type="entry name" value="GLYCOSIDASE CRH2-RELATED"/>
    <property type="match status" value="1"/>
</dbReference>
<name>A0A0E9NK26_SAICN</name>
<gene>
    <name evidence="7" type="ORF">G7K_4328-t1</name>
</gene>
<dbReference type="GO" id="GO:0004553">
    <property type="term" value="F:hydrolase activity, hydrolyzing O-glycosyl compounds"/>
    <property type="evidence" value="ECO:0007669"/>
    <property type="project" value="InterPro"/>
</dbReference>
<feature type="region of interest" description="Disordered" evidence="4">
    <location>
        <begin position="416"/>
        <end position="450"/>
    </location>
</feature>
<protein>
    <recommendedName>
        <fullName evidence="6">GH16 domain-containing protein</fullName>
    </recommendedName>
</protein>